<dbReference type="GeneID" id="108084551"/>
<protein>
    <submittedName>
        <fullName evidence="3">Telomere-binding protein cav isoform X1</fullName>
    </submittedName>
</protein>
<feature type="compositionally biased region" description="Low complexity" evidence="1">
    <location>
        <begin position="169"/>
        <end position="181"/>
    </location>
</feature>
<name>A0ABM4GKK0_DROKI</name>
<accession>A0ABM4GKK0</accession>
<gene>
    <name evidence="3" type="primary">cav</name>
</gene>
<feature type="region of interest" description="Disordered" evidence="1">
    <location>
        <begin position="166"/>
        <end position="186"/>
    </location>
</feature>
<evidence type="ECO:0000313" key="2">
    <source>
        <dbReference type="Proteomes" id="UP001652661"/>
    </source>
</evidence>
<organism evidence="2 3">
    <name type="scientific">Drosophila kikkawai</name>
    <name type="common">Fruit fly</name>
    <dbReference type="NCBI Taxonomy" id="30033"/>
    <lineage>
        <taxon>Eukaryota</taxon>
        <taxon>Metazoa</taxon>
        <taxon>Ecdysozoa</taxon>
        <taxon>Arthropoda</taxon>
        <taxon>Hexapoda</taxon>
        <taxon>Insecta</taxon>
        <taxon>Pterygota</taxon>
        <taxon>Neoptera</taxon>
        <taxon>Endopterygota</taxon>
        <taxon>Diptera</taxon>
        <taxon>Brachycera</taxon>
        <taxon>Muscomorpha</taxon>
        <taxon>Ephydroidea</taxon>
        <taxon>Drosophilidae</taxon>
        <taxon>Drosophila</taxon>
        <taxon>Sophophora</taxon>
    </lineage>
</organism>
<keyword evidence="2" id="KW-1185">Reference proteome</keyword>
<dbReference type="Proteomes" id="UP001652661">
    <property type="component" value="Chromosome 3R"/>
</dbReference>
<proteinExistence type="predicted"/>
<evidence type="ECO:0000256" key="1">
    <source>
        <dbReference type="SAM" id="MobiDB-lite"/>
    </source>
</evidence>
<sequence length="357" mass="40721">MVLRICAPLLQLCCQCFMEMARTALSFHLVKYLKEEEQMVLANTDDSNRDAVMTMYNKAKITVNDMQREFTPEEKRMLCETTKVRVNMHKMNFVWDVKQRFDKKKRLENKSESFVNRMFVKAYKRRMFPLYTDQEIERYKAIAAAQTKKDNIVRVKIWRRSNGLDESSESSINISSSSSSDSESENMPLLFIESDRATLESQLQSQSDESIMAQFLPPGVQPPASLPPICTESGLVFLESQSQSQSDESTIAQLIPPVIQSPDRKPLSDFEREQCMGIGDQDEVDNSDVRAEPPTAVAERNVHSLDWMELANDINSESLSMRTILPSQNTEPEPLTDYECFGTQVVAASTQDSESFL</sequence>
<dbReference type="RefSeq" id="XP_070143233.1">
    <property type="nucleotide sequence ID" value="XM_070287132.1"/>
</dbReference>
<evidence type="ECO:0000313" key="3">
    <source>
        <dbReference type="RefSeq" id="XP_070143233.1"/>
    </source>
</evidence>
<reference evidence="3" key="1">
    <citation type="submission" date="2025-08" db="UniProtKB">
        <authorList>
            <consortium name="RefSeq"/>
        </authorList>
    </citation>
    <scope>IDENTIFICATION</scope>
    <source>
        <strain evidence="3">14028-0561.14</strain>
        <tissue evidence="3">Whole fly</tissue>
    </source>
</reference>